<comment type="caution">
    <text evidence="1">The sequence shown here is derived from an EMBL/GenBank/DDBJ whole genome shotgun (WGS) entry which is preliminary data.</text>
</comment>
<evidence type="ECO:0000313" key="1">
    <source>
        <dbReference type="EMBL" id="KAF3456549.1"/>
    </source>
</evidence>
<reference evidence="1" key="1">
    <citation type="submission" date="2020-03" db="EMBL/GenBank/DDBJ databases">
        <title>A high-quality chromosome-level genome assembly of a woody plant with both climbing and erect habits, Rhamnella rubrinervis.</title>
        <authorList>
            <person name="Lu Z."/>
            <person name="Yang Y."/>
            <person name="Zhu X."/>
            <person name="Sun Y."/>
        </authorList>
    </citation>
    <scope>NUCLEOTIDE SEQUENCE</scope>
    <source>
        <strain evidence="1">BYM</strain>
        <tissue evidence="1">Leaf</tissue>
    </source>
</reference>
<keyword evidence="2" id="KW-1185">Reference proteome</keyword>
<evidence type="ECO:0000313" key="2">
    <source>
        <dbReference type="Proteomes" id="UP000796880"/>
    </source>
</evidence>
<accession>A0A8K0HQI7</accession>
<sequence>MEGFDHIGIIVAYDGRLVKLEDRTWEYANYKTKGRVSQAVEPVEIMRDKDMRTFILEVKHALIRSLLYVEQIPICPPKFTSTSKPLAHDSKVFDTPYDDQYKYNKAVL</sequence>
<dbReference type="EMBL" id="VOIH02000001">
    <property type="protein sequence ID" value="KAF3456549.1"/>
    <property type="molecule type" value="Genomic_DNA"/>
</dbReference>
<dbReference type="AlphaFoldDB" id="A0A8K0HQI7"/>
<proteinExistence type="predicted"/>
<gene>
    <name evidence="1" type="ORF">FNV43_RR01202</name>
</gene>
<name>A0A8K0HQI7_9ROSA</name>
<protein>
    <submittedName>
        <fullName evidence="1">Uncharacterized protein</fullName>
    </submittedName>
</protein>
<dbReference type="Proteomes" id="UP000796880">
    <property type="component" value="Unassembled WGS sequence"/>
</dbReference>
<organism evidence="1 2">
    <name type="scientific">Rhamnella rubrinervis</name>
    <dbReference type="NCBI Taxonomy" id="2594499"/>
    <lineage>
        <taxon>Eukaryota</taxon>
        <taxon>Viridiplantae</taxon>
        <taxon>Streptophyta</taxon>
        <taxon>Embryophyta</taxon>
        <taxon>Tracheophyta</taxon>
        <taxon>Spermatophyta</taxon>
        <taxon>Magnoliopsida</taxon>
        <taxon>eudicotyledons</taxon>
        <taxon>Gunneridae</taxon>
        <taxon>Pentapetalae</taxon>
        <taxon>rosids</taxon>
        <taxon>fabids</taxon>
        <taxon>Rosales</taxon>
        <taxon>Rhamnaceae</taxon>
        <taxon>rhamnoid group</taxon>
        <taxon>Rhamneae</taxon>
        <taxon>Rhamnella</taxon>
    </lineage>
</organism>